<gene>
    <name evidence="1" type="ORF">SAMN04488120_10869</name>
</gene>
<dbReference type="InterPro" id="IPR009883">
    <property type="entry name" value="YgfX"/>
</dbReference>
<evidence type="ECO:0000313" key="1">
    <source>
        <dbReference type="EMBL" id="SFF55127.1"/>
    </source>
</evidence>
<keyword evidence="2" id="KW-1185">Reference proteome</keyword>
<organism evidence="1 2">
    <name type="scientific">Fontimonas thermophila</name>
    <dbReference type="NCBI Taxonomy" id="1076937"/>
    <lineage>
        <taxon>Bacteria</taxon>
        <taxon>Pseudomonadati</taxon>
        <taxon>Pseudomonadota</taxon>
        <taxon>Gammaproteobacteria</taxon>
        <taxon>Nevskiales</taxon>
        <taxon>Nevskiaceae</taxon>
        <taxon>Fontimonas</taxon>
    </lineage>
</organism>
<dbReference type="RefSeq" id="WP_091534083.1">
    <property type="nucleotide sequence ID" value="NZ_FOOC01000008.1"/>
</dbReference>
<protein>
    <recommendedName>
        <fullName evidence="3">Toxin CptA</fullName>
    </recommendedName>
</protein>
<proteinExistence type="predicted"/>
<dbReference type="Pfam" id="PF07254">
    <property type="entry name" value="Cpta_toxin"/>
    <property type="match status" value="1"/>
</dbReference>
<dbReference type="EMBL" id="FOOC01000008">
    <property type="protein sequence ID" value="SFF55127.1"/>
    <property type="molecule type" value="Genomic_DNA"/>
</dbReference>
<dbReference type="STRING" id="1076937.SAMN04488120_10869"/>
<dbReference type="Proteomes" id="UP000199771">
    <property type="component" value="Unassembled WGS sequence"/>
</dbReference>
<evidence type="ECO:0000313" key="2">
    <source>
        <dbReference type="Proteomes" id="UP000199771"/>
    </source>
</evidence>
<sequence>MATIDLNLRPSMRVWRAAFALHLVCLLLLVAAQPPTLPLLMLAMMVAVSWWWVRRHAALGFGPRALVRLIGHADDRWTLQRADGTRIDAVLLGDSIVRGPVLVLRFAADDGKRAVRLIGGDELSTEALRRLRAHLSTA</sequence>
<dbReference type="AlphaFoldDB" id="A0A1I2JPS0"/>
<reference evidence="1 2" key="1">
    <citation type="submission" date="2016-10" db="EMBL/GenBank/DDBJ databases">
        <authorList>
            <person name="de Groot N.N."/>
        </authorList>
    </citation>
    <scope>NUCLEOTIDE SEQUENCE [LARGE SCALE GENOMIC DNA]</scope>
    <source>
        <strain evidence="1 2">DSM 23609</strain>
    </source>
</reference>
<accession>A0A1I2JPS0</accession>
<name>A0A1I2JPS0_9GAMM</name>
<dbReference type="OrthoDB" id="7067395at2"/>
<evidence type="ECO:0008006" key="3">
    <source>
        <dbReference type="Google" id="ProtNLM"/>
    </source>
</evidence>